<keyword evidence="2" id="KW-0662">Pyridine nucleotide biosynthesis</keyword>
<keyword evidence="3" id="KW-0479">Metal-binding</keyword>
<dbReference type="InterPro" id="IPR036380">
    <property type="entry name" value="Isochorismatase-like_sf"/>
</dbReference>
<name>A0ABY3YPN5_9FLAO</name>
<dbReference type="PANTHER" id="PTHR11080:SF2">
    <property type="entry name" value="LD05707P"/>
    <property type="match status" value="1"/>
</dbReference>
<comment type="pathway">
    <text evidence="5">Cofactor biosynthesis; nicotinate biosynthesis; nicotinate from nicotinamide: step 1/1.</text>
</comment>
<evidence type="ECO:0000259" key="8">
    <source>
        <dbReference type="Pfam" id="PF00857"/>
    </source>
</evidence>
<evidence type="ECO:0000313" key="10">
    <source>
        <dbReference type="Proteomes" id="UP000829476"/>
    </source>
</evidence>
<dbReference type="SUPFAM" id="SSF52499">
    <property type="entry name" value="Isochorismatase-like hydrolases"/>
    <property type="match status" value="1"/>
</dbReference>
<dbReference type="Pfam" id="PF00857">
    <property type="entry name" value="Isochorismatase"/>
    <property type="match status" value="1"/>
</dbReference>
<keyword evidence="4" id="KW-0378">Hydrolase</keyword>
<feature type="domain" description="Isochorismatase-like" evidence="8">
    <location>
        <begin position="3"/>
        <end position="177"/>
    </location>
</feature>
<comment type="similarity">
    <text evidence="1">Belongs to the isochorismatase family.</text>
</comment>
<evidence type="ECO:0000256" key="4">
    <source>
        <dbReference type="ARBA" id="ARBA00022801"/>
    </source>
</evidence>
<reference evidence="9 10" key="1">
    <citation type="journal article" date="2018" name="Int. J. Syst. Evol. Microbiol.">
        <title>Zhouia spongiae sp. nov., isolated from a marine sponge.</title>
        <authorList>
            <person name="Zhuang L."/>
            <person name="Lin B."/>
            <person name="Qin F."/>
            <person name="Luo L."/>
        </authorList>
    </citation>
    <scope>NUCLEOTIDE SEQUENCE [LARGE SCALE GENOMIC DNA]</scope>
    <source>
        <strain evidence="9 10">HN-Y44</strain>
    </source>
</reference>
<dbReference type="EC" id="3.5.1.19" evidence="6"/>
<dbReference type="CDD" id="cd01011">
    <property type="entry name" value="nicotinamidase"/>
    <property type="match status" value="1"/>
</dbReference>
<dbReference type="InterPro" id="IPR052347">
    <property type="entry name" value="Isochorismatase_Nicotinamidase"/>
</dbReference>
<dbReference type="InterPro" id="IPR000868">
    <property type="entry name" value="Isochorismatase-like_dom"/>
</dbReference>
<protein>
    <recommendedName>
        <fullName evidence="6">nicotinamidase</fullName>
        <ecNumber evidence="6">3.5.1.19</ecNumber>
    </recommendedName>
    <alternativeName>
        <fullName evidence="7">Nicotinamide deamidase</fullName>
    </alternativeName>
</protein>
<evidence type="ECO:0000256" key="2">
    <source>
        <dbReference type="ARBA" id="ARBA00022642"/>
    </source>
</evidence>
<dbReference type="Gene3D" id="3.40.50.850">
    <property type="entry name" value="Isochorismatase-like"/>
    <property type="match status" value="1"/>
</dbReference>
<evidence type="ECO:0000256" key="6">
    <source>
        <dbReference type="ARBA" id="ARBA00039017"/>
    </source>
</evidence>
<gene>
    <name evidence="9" type="ORF">MQE36_04740</name>
</gene>
<evidence type="ECO:0000313" key="9">
    <source>
        <dbReference type="EMBL" id="UNY99656.1"/>
    </source>
</evidence>
<evidence type="ECO:0000256" key="5">
    <source>
        <dbReference type="ARBA" id="ARBA00037900"/>
    </source>
</evidence>
<sequence>MKALLIVDVQNDFCTGGALEVKDGESVTENINRVVHRFDLVIASKDWHPERTAHFKKWPVHCVRFSKGAEFHPSLNTSHIQQVFLKGTGTSDDGYSAFEADNIDLSDYLKEHHIDQLYIAGLATDYCVKSSAIDAVKKGFTTYVLTDAVKAVNIDPDDGNEALAAMQQAGCILTDSTSV</sequence>
<keyword evidence="10" id="KW-1185">Reference proteome</keyword>
<dbReference type="Proteomes" id="UP000829476">
    <property type="component" value="Chromosome"/>
</dbReference>
<dbReference type="RefSeq" id="WP_242938029.1">
    <property type="nucleotide sequence ID" value="NZ_CP094326.1"/>
</dbReference>
<evidence type="ECO:0000256" key="1">
    <source>
        <dbReference type="ARBA" id="ARBA00006336"/>
    </source>
</evidence>
<dbReference type="EMBL" id="CP094326">
    <property type="protein sequence ID" value="UNY99656.1"/>
    <property type="molecule type" value="Genomic_DNA"/>
</dbReference>
<accession>A0ABY3YPN5</accession>
<proteinExistence type="inferred from homology"/>
<dbReference type="PANTHER" id="PTHR11080">
    <property type="entry name" value="PYRAZINAMIDASE/NICOTINAMIDASE"/>
    <property type="match status" value="1"/>
</dbReference>
<evidence type="ECO:0000256" key="3">
    <source>
        <dbReference type="ARBA" id="ARBA00022723"/>
    </source>
</evidence>
<organism evidence="9 10">
    <name type="scientific">Zhouia spongiae</name>
    <dbReference type="NCBI Taxonomy" id="2202721"/>
    <lineage>
        <taxon>Bacteria</taxon>
        <taxon>Pseudomonadati</taxon>
        <taxon>Bacteroidota</taxon>
        <taxon>Flavobacteriia</taxon>
        <taxon>Flavobacteriales</taxon>
        <taxon>Flavobacteriaceae</taxon>
        <taxon>Zhouia</taxon>
    </lineage>
</organism>
<evidence type="ECO:0000256" key="7">
    <source>
        <dbReference type="ARBA" id="ARBA00043224"/>
    </source>
</evidence>